<comment type="caution">
    <text evidence="1">The sequence shown here is derived from an EMBL/GenBank/DDBJ whole genome shotgun (WGS) entry which is preliminary data.</text>
</comment>
<reference evidence="1" key="1">
    <citation type="submission" date="2012-01" db="EMBL/GenBank/DDBJ databases">
        <title>The Genome Sequence of Treponema denticola OTK.</title>
        <authorList>
            <consortium name="The Broad Institute Genome Sequencing Platform"/>
            <person name="Earl A."/>
            <person name="Ward D."/>
            <person name="Feldgarden M."/>
            <person name="Gevers D."/>
            <person name="Blanton J.M."/>
            <person name="Fenno C.J."/>
            <person name="Baranova O.V."/>
            <person name="Mathney J."/>
            <person name="Dewhirst F.E."/>
            <person name="Izard J."/>
            <person name="Young S.K."/>
            <person name="Zeng Q."/>
            <person name="Gargeya S."/>
            <person name="Fitzgerald M."/>
            <person name="Haas B."/>
            <person name="Abouelleil A."/>
            <person name="Alvarado L."/>
            <person name="Arachchi H.M."/>
            <person name="Berlin A."/>
            <person name="Chapman S.B."/>
            <person name="Gearin G."/>
            <person name="Goldberg J."/>
            <person name="Griggs A."/>
            <person name="Gujja S."/>
            <person name="Hansen M."/>
            <person name="Heiman D."/>
            <person name="Howarth C."/>
            <person name="Larimer J."/>
            <person name="Lui A."/>
            <person name="MacDonald P.J.P."/>
            <person name="McCowen C."/>
            <person name="Montmayeur A."/>
            <person name="Murphy C."/>
            <person name="Neiman D."/>
            <person name="Pearson M."/>
            <person name="Priest M."/>
            <person name="Roberts A."/>
            <person name="Saif S."/>
            <person name="Shea T."/>
            <person name="Sisk P."/>
            <person name="Stolte C."/>
            <person name="Sykes S."/>
            <person name="Wortman J."/>
            <person name="Nusbaum C."/>
            <person name="Birren B."/>
        </authorList>
    </citation>
    <scope>NUCLEOTIDE SEQUENCE [LARGE SCALE GENOMIC DNA]</scope>
    <source>
        <strain evidence="1">OTK</strain>
    </source>
</reference>
<protein>
    <recommendedName>
        <fullName evidence="2">Bro-N domain-containing protein</fullName>
    </recommendedName>
</protein>
<dbReference type="HOGENOM" id="CLU_048266_0_0_12"/>
<dbReference type="PIRSF" id="PIRSF015268">
    <property type="entry name" value="Virulence_RhuM"/>
    <property type="match status" value="1"/>
</dbReference>
<dbReference type="PATRIC" id="fig|999434.4.peg.1802"/>
<dbReference type="InterPro" id="IPR011204">
    <property type="entry name" value="Virulence_RhuM-like"/>
</dbReference>
<proteinExistence type="predicted"/>
<accession>A0A0F6MLR2</accession>
<dbReference type="Proteomes" id="UP000011701">
    <property type="component" value="Chromosome"/>
</dbReference>
<dbReference type="PANTHER" id="PTHR35810">
    <property type="entry name" value="CYTOPLASMIC PROTEIN-RELATED"/>
    <property type="match status" value="1"/>
</dbReference>
<organism evidence="1">
    <name type="scientific">Treponema denticola OTK</name>
    <dbReference type="NCBI Taxonomy" id="999434"/>
    <lineage>
        <taxon>Bacteria</taxon>
        <taxon>Pseudomonadati</taxon>
        <taxon>Spirochaetota</taxon>
        <taxon>Spirochaetia</taxon>
        <taxon>Spirochaetales</taxon>
        <taxon>Treponemataceae</taxon>
        <taxon>Treponema</taxon>
    </lineage>
</organism>
<gene>
    <name evidence="1" type="ORF">HMPREF9723_01737</name>
</gene>
<dbReference type="Pfam" id="PF13310">
    <property type="entry name" value="Virulence_RhuM"/>
    <property type="match status" value="1"/>
</dbReference>
<name>A0A0F6MLR2_TREDN</name>
<dbReference type="EMBL" id="AGDY01000009">
    <property type="protein sequence ID" value="EMB20277.1"/>
    <property type="molecule type" value="Genomic_DNA"/>
</dbReference>
<dbReference type="PANTHER" id="PTHR35810:SF1">
    <property type="entry name" value="CYTOPLASMIC PROTEIN"/>
    <property type="match status" value="1"/>
</dbReference>
<dbReference type="GeneID" id="2741559"/>
<dbReference type="AlphaFoldDB" id="A0A0F6MLR2"/>
<evidence type="ECO:0008006" key="2">
    <source>
        <dbReference type="Google" id="ProtNLM"/>
    </source>
</evidence>
<dbReference type="RefSeq" id="WP_002681769.1">
    <property type="nucleotide sequence ID" value="NZ_CM001797.1"/>
</dbReference>
<evidence type="ECO:0000313" key="1">
    <source>
        <dbReference type="EMBL" id="EMB20277.1"/>
    </source>
</evidence>
<sequence>MAKDIQVRNSVSDFLIFTKQTGGDGIQVRLHDENIWLTQKSMAQLFDCSIDNIALHLKNIFQTGELDEMATTEDSSVVQKEGERNVSRNMKFYNLDAVISVGYRINSVRATQFRKWATDVLKQFTIKGYVLDKTRLENGQIFDENYFDHLLDEIREIRASERKFYQKITDIYATASDYSPNSIISKTFFATVQNKLHYAIHGSTAAEVIYTRADYQKKNMGLTSWKNSPKGKILKSDVSIAKNYLSETELQDLNQFVSMYLDYAERQAKKKIPMTMEDWAKKLDVFLEFNEEAILTDKGKVSTAIAKSFAESEFEKYRIIQDKTFVSDFDKYLAELENTISG</sequence>